<dbReference type="OrthoDB" id="10022288at2759"/>
<feature type="region of interest" description="Disordered" evidence="10">
    <location>
        <begin position="165"/>
        <end position="190"/>
    </location>
</feature>
<dbReference type="AlphaFoldDB" id="A0A3M6TVZ1"/>
<evidence type="ECO:0000313" key="13">
    <source>
        <dbReference type="EMBL" id="RMX45560.1"/>
    </source>
</evidence>
<evidence type="ECO:0000313" key="14">
    <source>
        <dbReference type="Proteomes" id="UP000275408"/>
    </source>
</evidence>
<sequence length="264" mass="30121">MVQLIRLVICEVNRKKENSVYRIERTLPHQIFYAENQTRAKGIAFTFMRSLQPSHFTDGSLPVFVFPQSLTFYADEQSTHKQVLTVYNPYEFTLRFKVFCTAPKRYMVVDSDGVIKPRCCIDIVIRHSDVQPAKTQQDKFRLQVFEYGLQKVIGQKEIMAVLQPSRTEHQQMPREKSTTRSLRSQKTESSGVTVEHFADSGLVGQQGPSLWVIIMAVVCIIALVLPLDSDKYTGSVPRYLLLSINQKLLASFILGLITMAVLKT</sequence>
<gene>
    <name evidence="13" type="ORF">pdam_00012937</name>
</gene>
<dbReference type="InterPro" id="IPR039283">
    <property type="entry name" value="MOSPD1/3"/>
</dbReference>
<evidence type="ECO:0000256" key="8">
    <source>
        <dbReference type="ARBA" id="ARBA00023136"/>
    </source>
</evidence>
<dbReference type="PANTHER" id="PTHR34441:SF1">
    <property type="entry name" value="MOTILE SPERM DOMAIN-CONTAINING 1"/>
    <property type="match status" value="1"/>
</dbReference>
<comment type="function">
    <text evidence="9">Plays a role in differentiation and/or proliferation of mesenchymal stem cells. Proposed to be involved in epithelial-to-mesenchymal transition (EMT). However, another study suggests that it is not required for EMT or stem cell self-renewal and acts during later stages of differentiation.</text>
</comment>
<keyword evidence="14" id="KW-1185">Reference proteome</keyword>
<protein>
    <recommendedName>
        <fullName evidence="3">Motile sperm domain-containing protein 1</fullName>
    </recommendedName>
</protein>
<keyword evidence="7" id="KW-0333">Golgi apparatus</keyword>
<feature type="compositionally biased region" description="Polar residues" evidence="10">
    <location>
        <begin position="179"/>
        <end position="190"/>
    </location>
</feature>
<reference evidence="13 14" key="1">
    <citation type="journal article" date="2018" name="Sci. Rep.">
        <title>Comparative analysis of the Pocillopora damicornis genome highlights role of immune system in coral evolution.</title>
        <authorList>
            <person name="Cunning R."/>
            <person name="Bay R.A."/>
            <person name="Gillette P."/>
            <person name="Baker A.C."/>
            <person name="Traylor-Knowles N."/>
        </authorList>
    </citation>
    <scope>NUCLEOTIDE SEQUENCE [LARGE SCALE GENOMIC DNA]</scope>
    <source>
        <strain evidence="13">RSMAS</strain>
        <tissue evidence="13">Whole animal</tissue>
    </source>
</reference>
<dbReference type="FunFam" id="2.60.40.10:FF:000431">
    <property type="entry name" value="motile sperm domain-containing protein 1"/>
    <property type="match status" value="1"/>
</dbReference>
<dbReference type="InterPro" id="IPR000535">
    <property type="entry name" value="MSP_dom"/>
</dbReference>
<keyword evidence="5" id="KW-0256">Endoplasmic reticulum</keyword>
<evidence type="ECO:0000256" key="6">
    <source>
        <dbReference type="ARBA" id="ARBA00022989"/>
    </source>
</evidence>
<dbReference type="Gene3D" id="2.60.40.10">
    <property type="entry name" value="Immunoglobulins"/>
    <property type="match status" value="1"/>
</dbReference>
<evidence type="ECO:0000259" key="12">
    <source>
        <dbReference type="PROSITE" id="PS50202"/>
    </source>
</evidence>
<organism evidence="13 14">
    <name type="scientific">Pocillopora damicornis</name>
    <name type="common">Cauliflower coral</name>
    <name type="synonym">Millepora damicornis</name>
    <dbReference type="NCBI Taxonomy" id="46731"/>
    <lineage>
        <taxon>Eukaryota</taxon>
        <taxon>Metazoa</taxon>
        <taxon>Cnidaria</taxon>
        <taxon>Anthozoa</taxon>
        <taxon>Hexacorallia</taxon>
        <taxon>Scleractinia</taxon>
        <taxon>Astrocoeniina</taxon>
        <taxon>Pocilloporidae</taxon>
        <taxon>Pocillopora</taxon>
    </lineage>
</organism>
<evidence type="ECO:0000256" key="10">
    <source>
        <dbReference type="SAM" id="MobiDB-lite"/>
    </source>
</evidence>
<dbReference type="Proteomes" id="UP000275408">
    <property type="component" value="Unassembled WGS sequence"/>
</dbReference>
<feature type="domain" description="MSP" evidence="12">
    <location>
        <begin position="48"/>
        <end position="187"/>
    </location>
</feature>
<accession>A0A3M6TVZ1</accession>
<evidence type="ECO:0000256" key="3">
    <source>
        <dbReference type="ARBA" id="ARBA00020941"/>
    </source>
</evidence>
<keyword evidence="6 11" id="KW-1133">Transmembrane helix</keyword>
<dbReference type="EMBL" id="RCHS01002816">
    <property type="protein sequence ID" value="RMX45560.1"/>
    <property type="molecule type" value="Genomic_DNA"/>
</dbReference>
<dbReference type="GO" id="GO:0005789">
    <property type="term" value="C:endoplasmic reticulum membrane"/>
    <property type="evidence" value="ECO:0007669"/>
    <property type="project" value="UniProtKB-SubCell"/>
</dbReference>
<evidence type="ECO:0000256" key="4">
    <source>
        <dbReference type="ARBA" id="ARBA00022692"/>
    </source>
</evidence>
<dbReference type="STRING" id="46731.A0A3M6TVZ1"/>
<proteinExistence type="predicted"/>
<evidence type="ECO:0000256" key="5">
    <source>
        <dbReference type="ARBA" id="ARBA00022824"/>
    </source>
</evidence>
<dbReference type="InterPro" id="IPR013783">
    <property type="entry name" value="Ig-like_fold"/>
</dbReference>
<evidence type="ECO:0000256" key="2">
    <source>
        <dbReference type="ARBA" id="ARBA00004653"/>
    </source>
</evidence>
<keyword evidence="4 11" id="KW-0812">Transmembrane</keyword>
<evidence type="ECO:0000256" key="7">
    <source>
        <dbReference type="ARBA" id="ARBA00023034"/>
    </source>
</evidence>
<dbReference type="Pfam" id="PF00635">
    <property type="entry name" value="Motile_Sperm"/>
    <property type="match status" value="1"/>
</dbReference>
<feature type="transmembrane region" description="Helical" evidence="11">
    <location>
        <begin position="209"/>
        <end position="227"/>
    </location>
</feature>
<feature type="compositionally biased region" description="Basic and acidic residues" evidence="10">
    <location>
        <begin position="166"/>
        <end position="178"/>
    </location>
</feature>
<evidence type="ECO:0000256" key="11">
    <source>
        <dbReference type="SAM" id="Phobius"/>
    </source>
</evidence>
<comment type="caution">
    <text evidence="13">The sequence shown here is derived from an EMBL/GenBank/DDBJ whole genome shotgun (WGS) entry which is preliminary data.</text>
</comment>
<evidence type="ECO:0000256" key="1">
    <source>
        <dbReference type="ARBA" id="ARBA00004477"/>
    </source>
</evidence>
<comment type="subcellular location">
    <subcellularLocation>
        <location evidence="1">Endoplasmic reticulum membrane</location>
        <topology evidence="1">Multi-pass membrane protein</topology>
    </subcellularLocation>
    <subcellularLocation>
        <location evidence="2">Golgi apparatus membrane</location>
        <topology evidence="2">Multi-pass membrane protein</topology>
    </subcellularLocation>
</comment>
<evidence type="ECO:0000256" key="9">
    <source>
        <dbReference type="ARBA" id="ARBA00045707"/>
    </source>
</evidence>
<dbReference type="GO" id="GO:0000139">
    <property type="term" value="C:Golgi membrane"/>
    <property type="evidence" value="ECO:0007669"/>
    <property type="project" value="UniProtKB-SubCell"/>
</dbReference>
<dbReference type="SUPFAM" id="SSF49354">
    <property type="entry name" value="PapD-like"/>
    <property type="match status" value="1"/>
</dbReference>
<keyword evidence="8 11" id="KW-0472">Membrane</keyword>
<dbReference type="PROSITE" id="PS50202">
    <property type="entry name" value="MSP"/>
    <property type="match status" value="1"/>
</dbReference>
<feature type="transmembrane region" description="Helical" evidence="11">
    <location>
        <begin position="239"/>
        <end position="262"/>
    </location>
</feature>
<dbReference type="InterPro" id="IPR008962">
    <property type="entry name" value="PapD-like_sf"/>
</dbReference>
<name>A0A3M6TVZ1_POCDA</name>
<dbReference type="PANTHER" id="PTHR34441">
    <property type="entry name" value="MOTILE SPERM DOMAIN-CONTAINING PROTEIN 1"/>
    <property type="match status" value="1"/>
</dbReference>